<reference evidence="1 4" key="1">
    <citation type="journal article" date="2018" name="Int. J. Syst. Evol. Microbiol.">
        <title>Draft Genome Sequence of Faecalimonas umbilicata JCM 30896T, an Acetate-Producing Bacterium Isolated from Human Feces.</title>
        <authorList>
            <person name="Sakamoto M."/>
            <person name="Ikeyama N."/>
            <person name="Yuki M."/>
            <person name="Ohkuma M."/>
        </authorList>
    </citation>
    <scope>NUCLEOTIDE SEQUENCE [LARGE SCALE GENOMIC DNA]</scope>
    <source>
        <strain evidence="1 4">EGH7</strain>
    </source>
</reference>
<dbReference type="EMBL" id="SLZV01000017">
    <property type="protein sequence ID" value="TCS66784.1"/>
    <property type="molecule type" value="Genomic_DNA"/>
</dbReference>
<keyword evidence="4" id="KW-1185">Reference proteome</keyword>
<name>A0A4R3JME5_9FIRM</name>
<accession>A0A4R3JME5</accession>
<gene>
    <name evidence="2" type="ORF">EDD74_11741</name>
    <name evidence="1" type="ORF">FAEUMB_12300</name>
</gene>
<proteinExistence type="predicted"/>
<dbReference type="EMBL" id="BHEO01000005">
    <property type="protein sequence ID" value="GBU04689.1"/>
    <property type="molecule type" value="Genomic_DNA"/>
</dbReference>
<comment type="caution">
    <text evidence="2">The sequence shown here is derived from an EMBL/GenBank/DDBJ whole genome shotgun (WGS) entry which is preliminary data.</text>
</comment>
<evidence type="ECO:0000313" key="1">
    <source>
        <dbReference type="EMBL" id="GBU04689.1"/>
    </source>
</evidence>
<sequence length="129" mass="14865">MDQSTHEIRRNNWMNIINQCQNRPANMTAKQWLADNGISDKSYYYWLRKIRLEAYEQLNVPEVTQSTEVSFAEIPLPTNENHSSDWNEAVSKPVVVIKCGNLSIGLSNDISEELLHLLLKETSHAGRYC</sequence>
<dbReference type="AlphaFoldDB" id="A0A4R3JME5"/>
<reference evidence="2 3" key="2">
    <citation type="submission" date="2019-03" db="EMBL/GenBank/DDBJ databases">
        <title>Genomic Encyclopedia of Type Strains, Phase IV (KMG-IV): sequencing the most valuable type-strain genomes for metagenomic binning, comparative biology and taxonomic classification.</title>
        <authorList>
            <person name="Goeker M."/>
        </authorList>
    </citation>
    <scope>NUCLEOTIDE SEQUENCE [LARGE SCALE GENOMIC DNA]</scope>
    <source>
        <strain evidence="2 3">DSM 103426</strain>
    </source>
</reference>
<protein>
    <submittedName>
        <fullName evidence="2">Uncharacterized protein</fullName>
    </submittedName>
</protein>
<dbReference type="RefSeq" id="WP_116441483.1">
    <property type="nucleotide sequence ID" value="NZ_BHEO01000005.1"/>
</dbReference>
<dbReference type="Proteomes" id="UP000702954">
    <property type="component" value="Unassembled WGS sequence"/>
</dbReference>
<dbReference type="Proteomes" id="UP000294613">
    <property type="component" value="Unassembled WGS sequence"/>
</dbReference>
<evidence type="ECO:0000313" key="2">
    <source>
        <dbReference type="EMBL" id="TCS66784.1"/>
    </source>
</evidence>
<evidence type="ECO:0000313" key="4">
    <source>
        <dbReference type="Proteomes" id="UP000702954"/>
    </source>
</evidence>
<evidence type="ECO:0000313" key="3">
    <source>
        <dbReference type="Proteomes" id="UP000294613"/>
    </source>
</evidence>
<organism evidence="2 3">
    <name type="scientific">Faecalimonas umbilicata</name>
    <dbReference type="NCBI Taxonomy" id="1912855"/>
    <lineage>
        <taxon>Bacteria</taxon>
        <taxon>Bacillati</taxon>
        <taxon>Bacillota</taxon>
        <taxon>Clostridia</taxon>
        <taxon>Lachnospirales</taxon>
        <taxon>Lachnospiraceae</taxon>
        <taxon>Faecalimonas</taxon>
    </lineage>
</organism>